<organism evidence="1 2">
    <name type="scientific">Aristolochia fimbriata</name>
    <name type="common">White veined hardy Dutchman's pipe vine</name>
    <dbReference type="NCBI Taxonomy" id="158543"/>
    <lineage>
        <taxon>Eukaryota</taxon>
        <taxon>Viridiplantae</taxon>
        <taxon>Streptophyta</taxon>
        <taxon>Embryophyta</taxon>
        <taxon>Tracheophyta</taxon>
        <taxon>Spermatophyta</taxon>
        <taxon>Magnoliopsida</taxon>
        <taxon>Magnoliidae</taxon>
        <taxon>Piperales</taxon>
        <taxon>Aristolochiaceae</taxon>
        <taxon>Aristolochia</taxon>
    </lineage>
</organism>
<dbReference type="AlphaFoldDB" id="A0AAV7EFV0"/>
<sequence length="128" mass="14123">MGSLLERNASATYNIFSRGRCTFSMRLGEPETLLLGRSPQCKRSYYPSKGTDHEAGRHCRMGLCHSWCCLLGASECYQLPLLLGILVETSKPQVNADFPSTAGLESGFASCWTLFLFHGLGIRNVTLD</sequence>
<reference evidence="1 2" key="1">
    <citation type="submission" date="2021-07" db="EMBL/GenBank/DDBJ databases">
        <title>The Aristolochia fimbriata genome: insights into angiosperm evolution, floral development and chemical biosynthesis.</title>
        <authorList>
            <person name="Jiao Y."/>
        </authorList>
    </citation>
    <scope>NUCLEOTIDE SEQUENCE [LARGE SCALE GENOMIC DNA]</scope>
    <source>
        <strain evidence="1">IBCAS-2021</strain>
        <tissue evidence="1">Leaf</tissue>
    </source>
</reference>
<proteinExistence type="predicted"/>
<keyword evidence="2" id="KW-1185">Reference proteome</keyword>
<evidence type="ECO:0000313" key="2">
    <source>
        <dbReference type="Proteomes" id="UP000825729"/>
    </source>
</evidence>
<dbReference type="EMBL" id="JAINDJ010000005">
    <property type="protein sequence ID" value="KAG9447144.1"/>
    <property type="molecule type" value="Genomic_DNA"/>
</dbReference>
<comment type="caution">
    <text evidence="1">The sequence shown here is derived from an EMBL/GenBank/DDBJ whole genome shotgun (WGS) entry which is preliminary data.</text>
</comment>
<evidence type="ECO:0000313" key="1">
    <source>
        <dbReference type="EMBL" id="KAG9447144.1"/>
    </source>
</evidence>
<protein>
    <submittedName>
        <fullName evidence="1">Uncharacterized protein</fullName>
    </submittedName>
</protein>
<name>A0AAV7EFV0_ARIFI</name>
<accession>A0AAV7EFV0</accession>
<gene>
    <name evidence="1" type="ORF">H6P81_013272</name>
</gene>
<dbReference type="Proteomes" id="UP000825729">
    <property type="component" value="Unassembled WGS sequence"/>
</dbReference>